<organism evidence="10 11">
    <name type="scientific">Lapidilactobacillus concavus DSM 17758</name>
    <dbReference type="NCBI Taxonomy" id="1423735"/>
    <lineage>
        <taxon>Bacteria</taxon>
        <taxon>Bacillati</taxon>
        <taxon>Bacillota</taxon>
        <taxon>Bacilli</taxon>
        <taxon>Lactobacillales</taxon>
        <taxon>Lactobacillaceae</taxon>
        <taxon>Lapidilactobacillus</taxon>
    </lineage>
</organism>
<keyword evidence="3" id="KW-0285">Flavoprotein</keyword>
<dbReference type="InterPro" id="IPR004099">
    <property type="entry name" value="Pyr_nucl-diS_OxRdtase_dimer"/>
</dbReference>
<evidence type="ECO:0000256" key="7">
    <source>
        <dbReference type="ARBA" id="ARBA00023284"/>
    </source>
</evidence>
<dbReference type="PRINTS" id="PR00368">
    <property type="entry name" value="FADPNR"/>
</dbReference>
<keyword evidence="7" id="KW-0676">Redox-active center</keyword>
<dbReference type="SUPFAM" id="SSF51905">
    <property type="entry name" value="FAD/NAD(P)-binding domain"/>
    <property type="match status" value="1"/>
</dbReference>
<proteinExistence type="inferred from homology"/>
<dbReference type="Pfam" id="PF07992">
    <property type="entry name" value="Pyr_redox_2"/>
    <property type="match status" value="1"/>
</dbReference>
<keyword evidence="6" id="KW-0558">Oxidation</keyword>
<dbReference type="InterPro" id="IPR016156">
    <property type="entry name" value="FAD/NAD-linked_Rdtase_dimer_sf"/>
</dbReference>
<keyword evidence="11" id="KW-1185">Reference proteome</keyword>
<dbReference type="PANTHER" id="PTHR43429">
    <property type="entry name" value="PYRIDINE NUCLEOTIDE-DISULFIDE OXIDOREDUCTASE DOMAIN-CONTAINING"/>
    <property type="match status" value="1"/>
</dbReference>
<feature type="domain" description="FAD/NAD(P)-binding" evidence="9">
    <location>
        <begin position="16"/>
        <end position="334"/>
    </location>
</feature>
<evidence type="ECO:0000256" key="3">
    <source>
        <dbReference type="ARBA" id="ARBA00022630"/>
    </source>
</evidence>
<keyword evidence="4" id="KW-0274">FAD</keyword>
<comment type="cofactor">
    <cofactor evidence="1">
        <name>FAD</name>
        <dbReference type="ChEBI" id="CHEBI:57692"/>
    </cofactor>
</comment>
<dbReference type="SUPFAM" id="SSF55424">
    <property type="entry name" value="FAD/NAD-linked reductases, dimerisation (C-terminal) domain"/>
    <property type="match status" value="1"/>
</dbReference>
<dbReference type="Gene3D" id="3.50.50.60">
    <property type="entry name" value="FAD/NAD(P)-binding domain"/>
    <property type="match status" value="2"/>
</dbReference>
<dbReference type="STRING" id="1423735.FC15_GL000890"/>
<dbReference type="AlphaFoldDB" id="A0A0R1W7Y5"/>
<dbReference type="PATRIC" id="fig|1423735.3.peg.928"/>
<comment type="caution">
    <text evidence="10">The sequence shown here is derived from an EMBL/GenBank/DDBJ whole genome shotgun (WGS) entry which is preliminary data.</text>
</comment>
<evidence type="ECO:0000259" key="8">
    <source>
        <dbReference type="Pfam" id="PF02852"/>
    </source>
</evidence>
<name>A0A0R1W7Y5_9LACO</name>
<evidence type="ECO:0000256" key="5">
    <source>
        <dbReference type="ARBA" id="ARBA00023002"/>
    </source>
</evidence>
<reference evidence="10 11" key="1">
    <citation type="journal article" date="2015" name="Genome Announc.">
        <title>Expanding the biotechnology potential of lactobacilli through comparative genomics of 213 strains and associated genera.</title>
        <authorList>
            <person name="Sun Z."/>
            <person name="Harris H.M."/>
            <person name="McCann A."/>
            <person name="Guo C."/>
            <person name="Argimon S."/>
            <person name="Zhang W."/>
            <person name="Yang X."/>
            <person name="Jeffery I.B."/>
            <person name="Cooney J.C."/>
            <person name="Kagawa T.F."/>
            <person name="Liu W."/>
            <person name="Song Y."/>
            <person name="Salvetti E."/>
            <person name="Wrobel A."/>
            <person name="Rasinkangas P."/>
            <person name="Parkhill J."/>
            <person name="Rea M.C."/>
            <person name="O'Sullivan O."/>
            <person name="Ritari J."/>
            <person name="Douillard F.P."/>
            <person name="Paul Ross R."/>
            <person name="Yang R."/>
            <person name="Briner A.E."/>
            <person name="Felis G.E."/>
            <person name="de Vos W.M."/>
            <person name="Barrangou R."/>
            <person name="Klaenhammer T.R."/>
            <person name="Caufield P.W."/>
            <person name="Cui Y."/>
            <person name="Zhang H."/>
            <person name="O'Toole P.W."/>
        </authorList>
    </citation>
    <scope>NUCLEOTIDE SEQUENCE [LARGE SCALE GENOMIC DNA]</scope>
    <source>
        <strain evidence="10 11">DSM 17758</strain>
    </source>
</reference>
<feature type="domain" description="Pyridine nucleotide-disulphide oxidoreductase dimerisation" evidence="8">
    <location>
        <begin position="357"/>
        <end position="458"/>
    </location>
</feature>
<evidence type="ECO:0000259" key="9">
    <source>
        <dbReference type="Pfam" id="PF07992"/>
    </source>
</evidence>
<dbReference type="Pfam" id="PF02852">
    <property type="entry name" value="Pyr_redox_dim"/>
    <property type="match status" value="1"/>
</dbReference>
<sequence>MNSNDWDVARMTAARRLLIIGGSDAGISAGLQAKSLDPELEVHLLLADEFPNLSICGLPYAIGGEVTQWQSLAHRQLSDLEATGIIFEMSTIADKIDPIKQQVFAATTRGRRRVFDYDELIVATGARPRLAELTNLDLSQLAQPHSRVHVLHTMADYFGLAHQLQNLSLTRVAIVGAGYIGLEMAEALARRNLQVTIFQRGTEVLSTVTADFGQLVHQQLLEHQIEVVTHTTVRRVDEHIDGVRLETVDENAVSSVSTQRRVFDLVLIVVGVEPNSELLKNAGATIGQAGAVKVDEYMQTTLPHVFAAGDLVETRHHLLGMTYLPLGTTAHKQGRVAGTNAAGFQRTFKGVVGTQVVKIFNSVIARTGLLPEQARHAGFEPLVITTDADDHKAYLPGAQPIKIQIVGDRVTGRLLGATLFGRYGSEVAKRNDIFAVAIAQNLTVAEISDLDLSYSPPVGSPWDAIQIATQNWERAQRIQSSHHD</sequence>
<dbReference type="InterPro" id="IPR023753">
    <property type="entry name" value="FAD/NAD-binding_dom"/>
</dbReference>
<evidence type="ECO:0000256" key="4">
    <source>
        <dbReference type="ARBA" id="ARBA00022827"/>
    </source>
</evidence>
<dbReference type="PANTHER" id="PTHR43429:SF1">
    <property type="entry name" value="NAD(P)H SULFUR OXIDOREDUCTASE (COA-DEPENDENT)"/>
    <property type="match status" value="1"/>
</dbReference>
<evidence type="ECO:0000313" key="11">
    <source>
        <dbReference type="Proteomes" id="UP000051315"/>
    </source>
</evidence>
<evidence type="ECO:0000256" key="2">
    <source>
        <dbReference type="ARBA" id="ARBA00009130"/>
    </source>
</evidence>
<gene>
    <name evidence="10" type="ORF">FC15_GL000890</name>
</gene>
<dbReference type="InterPro" id="IPR050260">
    <property type="entry name" value="FAD-bd_OxRdtase"/>
</dbReference>
<dbReference type="EMBL" id="AZFX01000003">
    <property type="protein sequence ID" value="KRM13725.1"/>
    <property type="molecule type" value="Genomic_DNA"/>
</dbReference>
<dbReference type="Proteomes" id="UP000051315">
    <property type="component" value="Unassembled WGS sequence"/>
</dbReference>
<dbReference type="InterPro" id="IPR036188">
    <property type="entry name" value="FAD/NAD-bd_sf"/>
</dbReference>
<accession>A0A0R1W7Y5</accession>
<evidence type="ECO:0000256" key="1">
    <source>
        <dbReference type="ARBA" id="ARBA00001974"/>
    </source>
</evidence>
<dbReference type="GO" id="GO:0016491">
    <property type="term" value="F:oxidoreductase activity"/>
    <property type="evidence" value="ECO:0007669"/>
    <property type="project" value="UniProtKB-KW"/>
</dbReference>
<comment type="similarity">
    <text evidence="2">Belongs to the class-III pyridine nucleotide-disulfide oxidoreductase family.</text>
</comment>
<dbReference type="PRINTS" id="PR00411">
    <property type="entry name" value="PNDRDTASEI"/>
</dbReference>
<protein>
    <submittedName>
        <fullName evidence="10">Putative NADH oxidase (Putative)</fullName>
    </submittedName>
</protein>
<keyword evidence="5" id="KW-0560">Oxidoreductase</keyword>
<evidence type="ECO:0000313" key="10">
    <source>
        <dbReference type="EMBL" id="KRM13725.1"/>
    </source>
</evidence>
<evidence type="ECO:0000256" key="6">
    <source>
        <dbReference type="ARBA" id="ARBA00023097"/>
    </source>
</evidence>